<feature type="transmembrane region" description="Helical" evidence="1">
    <location>
        <begin position="100"/>
        <end position="121"/>
    </location>
</feature>
<dbReference type="RefSeq" id="WP_251741713.1">
    <property type="nucleotide sequence ID" value="NZ_JBHUOJ010000009.1"/>
</dbReference>
<proteinExistence type="predicted"/>
<evidence type="ECO:0000313" key="2">
    <source>
        <dbReference type="EMBL" id="MFD2832584.1"/>
    </source>
</evidence>
<feature type="transmembrane region" description="Helical" evidence="1">
    <location>
        <begin position="73"/>
        <end position="94"/>
    </location>
</feature>
<keyword evidence="1" id="KW-1133">Transmembrane helix</keyword>
<gene>
    <name evidence="2" type="ORF">ACFSYS_04740</name>
</gene>
<dbReference type="Proteomes" id="UP001597438">
    <property type="component" value="Unassembled WGS sequence"/>
</dbReference>
<name>A0ABW5X4F3_9FLAO</name>
<feature type="transmembrane region" description="Helical" evidence="1">
    <location>
        <begin position="12"/>
        <end position="36"/>
    </location>
</feature>
<comment type="caution">
    <text evidence="2">The sequence shown here is derived from an EMBL/GenBank/DDBJ whole genome shotgun (WGS) entry which is preliminary data.</text>
</comment>
<evidence type="ECO:0000256" key="1">
    <source>
        <dbReference type="SAM" id="Phobius"/>
    </source>
</evidence>
<reference evidence="3" key="1">
    <citation type="journal article" date="2019" name="Int. J. Syst. Evol. Microbiol.">
        <title>The Global Catalogue of Microorganisms (GCM) 10K type strain sequencing project: providing services to taxonomists for standard genome sequencing and annotation.</title>
        <authorList>
            <consortium name="The Broad Institute Genomics Platform"/>
            <consortium name="The Broad Institute Genome Sequencing Center for Infectious Disease"/>
            <person name="Wu L."/>
            <person name="Ma J."/>
        </authorList>
    </citation>
    <scope>NUCLEOTIDE SEQUENCE [LARGE SCALE GENOMIC DNA]</scope>
    <source>
        <strain evidence="3">KCTC 52925</strain>
    </source>
</reference>
<evidence type="ECO:0000313" key="3">
    <source>
        <dbReference type="Proteomes" id="UP001597438"/>
    </source>
</evidence>
<keyword evidence="3" id="KW-1185">Reference proteome</keyword>
<dbReference type="EMBL" id="JBHUOJ010000009">
    <property type="protein sequence ID" value="MFD2832584.1"/>
    <property type="molecule type" value="Genomic_DNA"/>
</dbReference>
<organism evidence="2 3">
    <name type="scientific">Christiangramia antarctica</name>
    <dbReference type="NCBI Taxonomy" id="2058158"/>
    <lineage>
        <taxon>Bacteria</taxon>
        <taxon>Pseudomonadati</taxon>
        <taxon>Bacteroidota</taxon>
        <taxon>Flavobacteriia</taxon>
        <taxon>Flavobacteriales</taxon>
        <taxon>Flavobacteriaceae</taxon>
        <taxon>Christiangramia</taxon>
    </lineage>
</organism>
<accession>A0ABW5X4F3</accession>
<sequence length="123" mass="13766">MKLKIFSIVWAVIYLSFGLGLLFIPIQLMAIFGVTLDSDGIMMARILGAALTAYGLTFWLNRNLPATDKAWHNLLLTSFIYNIVVIPIMLIAVLDGVTNAMGWMPFGQHIFLAATFGYFTFRN</sequence>
<protein>
    <submittedName>
        <fullName evidence="2">Uncharacterized protein</fullName>
    </submittedName>
</protein>
<keyword evidence="1" id="KW-0812">Transmembrane</keyword>
<feature type="transmembrane region" description="Helical" evidence="1">
    <location>
        <begin position="42"/>
        <end position="61"/>
    </location>
</feature>
<keyword evidence="1" id="KW-0472">Membrane</keyword>